<dbReference type="RefSeq" id="WP_173066596.1">
    <property type="nucleotide sequence ID" value="NZ_AP022853.1"/>
</dbReference>
<dbReference type="PANTHER" id="PTHR30625">
    <property type="entry name" value="PROTEIN TOLQ"/>
    <property type="match status" value="1"/>
</dbReference>
<accession>A0A6F8VGU3</accession>
<dbReference type="GO" id="GO:0017038">
    <property type="term" value="P:protein import"/>
    <property type="evidence" value="ECO:0007669"/>
    <property type="project" value="TreeGrafter"/>
</dbReference>
<evidence type="ECO:0000256" key="4">
    <source>
        <dbReference type="ARBA" id="ARBA00022692"/>
    </source>
</evidence>
<organism evidence="11 12">
    <name type="scientific">Sulfurimicrobium lacus</name>
    <dbReference type="NCBI Taxonomy" id="2715678"/>
    <lineage>
        <taxon>Bacteria</taxon>
        <taxon>Pseudomonadati</taxon>
        <taxon>Pseudomonadota</taxon>
        <taxon>Betaproteobacteria</taxon>
        <taxon>Nitrosomonadales</taxon>
        <taxon>Sulfuricellaceae</taxon>
        <taxon>Sulfurimicrobium</taxon>
    </lineage>
</organism>
<feature type="transmembrane region" description="Helical" evidence="9">
    <location>
        <begin position="12"/>
        <end position="31"/>
    </location>
</feature>
<reference evidence="12" key="1">
    <citation type="submission" date="2020-03" db="EMBL/GenBank/DDBJ databases">
        <title>Complete genome sequence of sulfur-oxidizing bacterium skT11.</title>
        <authorList>
            <person name="Kanda M."/>
            <person name="Kojima H."/>
            <person name="Fukui M."/>
        </authorList>
    </citation>
    <scope>NUCLEOTIDE SEQUENCE [LARGE SCALE GENOMIC DNA]</scope>
    <source>
        <strain evidence="12">skT11</strain>
    </source>
</reference>
<dbReference type="Pfam" id="PF01618">
    <property type="entry name" value="MotA_ExbB"/>
    <property type="match status" value="1"/>
</dbReference>
<keyword evidence="4 9" id="KW-0812">Transmembrane</keyword>
<evidence type="ECO:0000313" key="11">
    <source>
        <dbReference type="EMBL" id="BCB27985.1"/>
    </source>
</evidence>
<evidence type="ECO:0000256" key="1">
    <source>
        <dbReference type="ARBA" id="ARBA00004651"/>
    </source>
</evidence>
<comment type="similarity">
    <text evidence="8">Belongs to the exbB/tolQ family.</text>
</comment>
<dbReference type="PANTHER" id="PTHR30625:SF15">
    <property type="entry name" value="BIOPOLYMER TRANSPORT PROTEIN EXBB"/>
    <property type="match status" value="1"/>
</dbReference>
<keyword evidence="6 9" id="KW-1133">Transmembrane helix</keyword>
<gene>
    <name evidence="11" type="ORF">SKTS_28710</name>
</gene>
<dbReference type="GO" id="GO:0005886">
    <property type="term" value="C:plasma membrane"/>
    <property type="evidence" value="ECO:0007669"/>
    <property type="project" value="UniProtKB-SubCell"/>
</dbReference>
<dbReference type="InterPro" id="IPR050790">
    <property type="entry name" value="ExbB/TolQ_transport"/>
</dbReference>
<keyword evidence="5 8" id="KW-0653">Protein transport</keyword>
<evidence type="ECO:0000256" key="9">
    <source>
        <dbReference type="SAM" id="Phobius"/>
    </source>
</evidence>
<evidence type="ECO:0000256" key="6">
    <source>
        <dbReference type="ARBA" id="ARBA00022989"/>
    </source>
</evidence>
<keyword evidence="3" id="KW-1003">Cell membrane</keyword>
<dbReference type="AlphaFoldDB" id="A0A6F8VGU3"/>
<proteinExistence type="inferred from homology"/>
<protein>
    <submittedName>
        <fullName evidence="11">Biopolymer transporter ExbB</fullName>
    </submittedName>
</protein>
<feature type="transmembrane region" description="Helical" evidence="9">
    <location>
        <begin position="156"/>
        <end position="178"/>
    </location>
</feature>
<comment type="subcellular location">
    <subcellularLocation>
        <location evidence="1">Cell membrane</location>
        <topology evidence="1">Multi-pass membrane protein</topology>
    </subcellularLocation>
    <subcellularLocation>
        <location evidence="8">Membrane</location>
        <topology evidence="8">Multi-pass membrane protein</topology>
    </subcellularLocation>
</comment>
<evidence type="ECO:0000256" key="8">
    <source>
        <dbReference type="RuleBase" id="RU004057"/>
    </source>
</evidence>
<evidence type="ECO:0000256" key="2">
    <source>
        <dbReference type="ARBA" id="ARBA00022448"/>
    </source>
</evidence>
<keyword evidence="7 9" id="KW-0472">Membrane</keyword>
<evidence type="ECO:0000259" key="10">
    <source>
        <dbReference type="Pfam" id="PF01618"/>
    </source>
</evidence>
<feature type="domain" description="MotA/TolQ/ExbB proton channel" evidence="10">
    <location>
        <begin position="73"/>
        <end position="190"/>
    </location>
</feature>
<dbReference type="KEGG" id="slac:SKTS_28710"/>
<sequence>MTFTLVHDIVMYIMVGVILLATYVIIERFIFFAATLREGKDVVGFIRSHLHDKSLHGEILQAFEKHKSPQARAICEVVGAAQENHGHEQMEYIAQSIYVEKQPTVTARLWMLDTIITLSPLMGLLGTILGIIDAFYSLSSGSVAADPAAVSRGIGTALYATGVGIFIALYAMLFYNYFSSKAEQVTNQMKLITLTLLGAR</sequence>
<evidence type="ECO:0000256" key="5">
    <source>
        <dbReference type="ARBA" id="ARBA00022927"/>
    </source>
</evidence>
<dbReference type="EMBL" id="AP022853">
    <property type="protein sequence ID" value="BCB27985.1"/>
    <property type="molecule type" value="Genomic_DNA"/>
</dbReference>
<evidence type="ECO:0000313" key="12">
    <source>
        <dbReference type="Proteomes" id="UP000502260"/>
    </source>
</evidence>
<feature type="transmembrane region" description="Helical" evidence="9">
    <location>
        <begin position="115"/>
        <end position="136"/>
    </location>
</feature>
<evidence type="ECO:0000256" key="3">
    <source>
        <dbReference type="ARBA" id="ARBA00022475"/>
    </source>
</evidence>
<dbReference type="InterPro" id="IPR002898">
    <property type="entry name" value="MotA_ExbB_proton_chnl"/>
</dbReference>
<evidence type="ECO:0000256" key="7">
    <source>
        <dbReference type="ARBA" id="ARBA00023136"/>
    </source>
</evidence>
<dbReference type="Proteomes" id="UP000502260">
    <property type="component" value="Chromosome"/>
</dbReference>
<keyword evidence="2 8" id="KW-0813">Transport</keyword>
<keyword evidence="12" id="KW-1185">Reference proteome</keyword>
<name>A0A6F8VGU3_9PROT</name>